<dbReference type="PANTHER" id="PTHR30289">
    <property type="entry name" value="UNCHARACTERIZED PROTEIN YBCL-RELATED"/>
    <property type="match status" value="1"/>
</dbReference>
<dbReference type="InterPro" id="IPR008914">
    <property type="entry name" value="PEBP"/>
</dbReference>
<dbReference type="NCBIfam" id="TIGR00481">
    <property type="entry name" value="YbhB/YbcL family Raf kinase inhibitor-like protein"/>
    <property type="match status" value="1"/>
</dbReference>
<feature type="signal peptide" evidence="1">
    <location>
        <begin position="1"/>
        <end position="23"/>
    </location>
</feature>
<dbReference type="EMBL" id="JACZZA010000016">
    <property type="protein sequence ID" value="MBE1162684.1"/>
    <property type="molecule type" value="Genomic_DNA"/>
</dbReference>
<dbReference type="InterPro" id="IPR036610">
    <property type="entry name" value="PEBP-like_sf"/>
</dbReference>
<reference evidence="2 3" key="1">
    <citation type="submission" date="2020-09" db="EMBL/GenBank/DDBJ databases">
        <title>Dyella sp. 7MK23 isolated from forest soil.</title>
        <authorList>
            <person name="Fu J."/>
        </authorList>
    </citation>
    <scope>NUCLEOTIDE SEQUENCE [LARGE SCALE GENOMIC DNA]</scope>
    <source>
        <strain evidence="2 3">7MK23</strain>
    </source>
</reference>
<evidence type="ECO:0000313" key="3">
    <source>
        <dbReference type="Proteomes" id="UP000651010"/>
    </source>
</evidence>
<sequence length="179" mass="18646">MTRTCCIAGAVLLALAAADPAPAQQPQTLQVSSHSFADGQRMPQRLSCDGPDVSPALQWTTIAGAKSYAIVVDDPDAPQPFTHWLAYNIPADIHALPEAAAGAGKRLARAAEGSNGFGHAGYGGPCPPPGAPHHYVFRVYALDIDPALPSGQDEQRLDAAMQGHVLAQGQLTGLYGRSN</sequence>
<dbReference type="InterPro" id="IPR005247">
    <property type="entry name" value="YbhB_YbcL/LppC-like"/>
</dbReference>
<comment type="caution">
    <text evidence="2">The sequence shown here is derived from an EMBL/GenBank/DDBJ whole genome shotgun (WGS) entry which is preliminary data.</text>
</comment>
<gene>
    <name evidence="2" type="ORF">IGX34_20060</name>
</gene>
<dbReference type="Pfam" id="PF01161">
    <property type="entry name" value="PBP"/>
    <property type="match status" value="1"/>
</dbReference>
<dbReference type="Proteomes" id="UP000651010">
    <property type="component" value="Unassembled WGS sequence"/>
</dbReference>
<protein>
    <submittedName>
        <fullName evidence="2">YbhB/YbcL family Raf kinase inhibitor-like protein</fullName>
    </submittedName>
</protein>
<accession>A0ABR9GFD9</accession>
<dbReference type="PANTHER" id="PTHR30289:SF1">
    <property type="entry name" value="PEBP (PHOSPHATIDYLETHANOLAMINE-BINDING PROTEIN) FAMILY PROTEIN"/>
    <property type="match status" value="1"/>
</dbReference>
<keyword evidence="1" id="KW-0732">Signal</keyword>
<dbReference type="CDD" id="cd00865">
    <property type="entry name" value="PEBP_bact_arch"/>
    <property type="match status" value="1"/>
</dbReference>
<dbReference type="SUPFAM" id="SSF49777">
    <property type="entry name" value="PEBP-like"/>
    <property type="match status" value="1"/>
</dbReference>
<keyword evidence="3" id="KW-1185">Reference proteome</keyword>
<name>A0ABR9GFD9_9GAMM</name>
<feature type="chain" id="PRO_5046619645" evidence="1">
    <location>
        <begin position="24"/>
        <end position="179"/>
    </location>
</feature>
<evidence type="ECO:0000313" key="2">
    <source>
        <dbReference type="EMBL" id="MBE1162684.1"/>
    </source>
</evidence>
<proteinExistence type="predicted"/>
<dbReference type="Gene3D" id="3.90.280.10">
    <property type="entry name" value="PEBP-like"/>
    <property type="match status" value="1"/>
</dbReference>
<organism evidence="2 3">
    <name type="scientific">Dyella acidiphila</name>
    <dbReference type="NCBI Taxonomy" id="2775866"/>
    <lineage>
        <taxon>Bacteria</taxon>
        <taxon>Pseudomonadati</taxon>
        <taxon>Pseudomonadota</taxon>
        <taxon>Gammaproteobacteria</taxon>
        <taxon>Lysobacterales</taxon>
        <taxon>Rhodanobacteraceae</taxon>
        <taxon>Dyella</taxon>
    </lineage>
</organism>
<keyword evidence="2" id="KW-0649">Protein kinase inhibitor</keyword>
<evidence type="ECO:0000256" key="1">
    <source>
        <dbReference type="SAM" id="SignalP"/>
    </source>
</evidence>
<dbReference type="GO" id="GO:0004860">
    <property type="term" value="F:protein kinase inhibitor activity"/>
    <property type="evidence" value="ECO:0007669"/>
    <property type="project" value="UniProtKB-KW"/>
</dbReference>